<evidence type="ECO:0000256" key="3">
    <source>
        <dbReference type="ARBA" id="ARBA00022729"/>
    </source>
</evidence>
<evidence type="ECO:0000313" key="5">
    <source>
        <dbReference type="EMBL" id="OQP57056.1"/>
    </source>
</evidence>
<dbReference type="Gene3D" id="2.60.40.10">
    <property type="entry name" value="Immunoglobulins"/>
    <property type="match status" value="1"/>
</dbReference>
<dbReference type="PANTHER" id="PTHR46182:SF2">
    <property type="entry name" value="FI19480P1"/>
    <property type="match status" value="1"/>
</dbReference>
<evidence type="ECO:0000256" key="1">
    <source>
        <dbReference type="ARBA" id="ARBA00004613"/>
    </source>
</evidence>
<dbReference type="EMBL" id="LVYD01000124">
    <property type="protein sequence ID" value="OQP57056.1"/>
    <property type="molecule type" value="Genomic_DNA"/>
</dbReference>
<dbReference type="PROSITE" id="PS51257">
    <property type="entry name" value="PROKAR_LIPOPROTEIN"/>
    <property type="match status" value="1"/>
</dbReference>
<dbReference type="InterPro" id="IPR013783">
    <property type="entry name" value="Ig-like_fold"/>
</dbReference>
<dbReference type="GO" id="GO:0031410">
    <property type="term" value="C:cytoplasmic vesicle"/>
    <property type="evidence" value="ECO:0007669"/>
    <property type="project" value="TreeGrafter"/>
</dbReference>
<feature type="domain" description="PKD/Chitinase" evidence="4">
    <location>
        <begin position="31"/>
        <end position="118"/>
    </location>
</feature>
<organism evidence="5 6">
    <name type="scientific">Niastella vici</name>
    <dbReference type="NCBI Taxonomy" id="1703345"/>
    <lineage>
        <taxon>Bacteria</taxon>
        <taxon>Pseudomonadati</taxon>
        <taxon>Bacteroidota</taxon>
        <taxon>Chitinophagia</taxon>
        <taxon>Chitinophagales</taxon>
        <taxon>Chitinophagaceae</taxon>
        <taxon>Niastella</taxon>
    </lineage>
</organism>
<evidence type="ECO:0000313" key="6">
    <source>
        <dbReference type="Proteomes" id="UP000192796"/>
    </source>
</evidence>
<evidence type="ECO:0000256" key="2">
    <source>
        <dbReference type="ARBA" id="ARBA00022525"/>
    </source>
</evidence>
<comment type="subcellular location">
    <subcellularLocation>
        <location evidence="1">Secreted</location>
    </subcellularLocation>
</comment>
<sequence length="308" mass="32856">MSKTLYSLAVLSMVLFVVSCKKDFEENKVPVADAGQSKTITFPDSVVLSGTGTDADGKVVAYLWSQVSGPTNTTIVNPGSASTAIRFVAQGSYVFQLMVTDDKGATGVDTVAVLVNPPVVTTKTLTLQPNNNPLEYTIATLNGSDASGLTQASLEADAWTSGGPFTLRGVVKFDLSSIPATATIKSANLYLYSNPAPTTGDQIHANYGTANAMYVQQVTSNWSTSTVSWSNQPTVTTTNQILVPHTNSSTLDLNLDVTAMVGSMVNNNANYGFFLKLQNEVTYNSRIFVASHNATYPDKHPKLVVIYQ</sequence>
<dbReference type="GO" id="GO:0005576">
    <property type="term" value="C:extracellular region"/>
    <property type="evidence" value="ECO:0007669"/>
    <property type="project" value="UniProtKB-SubCell"/>
</dbReference>
<dbReference type="InterPro" id="IPR055372">
    <property type="entry name" value="CBM96"/>
</dbReference>
<dbReference type="STRING" id="1703345.A3860_10835"/>
<dbReference type="InterPro" id="IPR022409">
    <property type="entry name" value="PKD/Chitinase_dom"/>
</dbReference>
<comment type="caution">
    <text evidence="5">The sequence shown here is derived from an EMBL/GenBank/DDBJ whole genome shotgun (WGS) entry which is preliminary data.</text>
</comment>
<dbReference type="GO" id="GO:0016020">
    <property type="term" value="C:membrane"/>
    <property type="evidence" value="ECO:0007669"/>
    <property type="project" value="TreeGrafter"/>
</dbReference>
<dbReference type="SMART" id="SM00089">
    <property type="entry name" value="PKD"/>
    <property type="match status" value="1"/>
</dbReference>
<protein>
    <recommendedName>
        <fullName evidence="4">PKD/Chitinase domain-containing protein</fullName>
    </recommendedName>
</protein>
<gene>
    <name evidence="5" type="ORF">A3860_10835</name>
</gene>
<dbReference type="Pfam" id="PF22352">
    <property type="entry name" value="K319L-like_PKD"/>
    <property type="match status" value="1"/>
</dbReference>
<reference evidence="5 6" key="1">
    <citation type="submission" date="2016-03" db="EMBL/GenBank/DDBJ databases">
        <title>Niastella vici sp. nov., isolated from farmland soil.</title>
        <authorList>
            <person name="Chen L."/>
            <person name="Wang D."/>
            <person name="Yang S."/>
            <person name="Wang G."/>
        </authorList>
    </citation>
    <scope>NUCLEOTIDE SEQUENCE [LARGE SCALE GENOMIC DNA]</scope>
    <source>
        <strain evidence="5 6">DJ57</strain>
    </source>
</reference>
<keyword evidence="2" id="KW-0964">Secreted</keyword>
<accession>A0A1V9FFQ5</accession>
<keyword evidence="3" id="KW-0732">Signal</keyword>
<dbReference type="Pfam" id="PF24517">
    <property type="entry name" value="CBM96"/>
    <property type="match status" value="1"/>
</dbReference>
<dbReference type="AlphaFoldDB" id="A0A1V9FFQ5"/>
<dbReference type="OrthoDB" id="661558at2"/>
<dbReference type="InterPro" id="IPR029865">
    <property type="entry name" value="KIAA0319-like"/>
</dbReference>
<proteinExistence type="predicted"/>
<dbReference type="SUPFAM" id="SSF49299">
    <property type="entry name" value="PKD domain"/>
    <property type="match status" value="1"/>
</dbReference>
<dbReference type="InterPro" id="IPR035986">
    <property type="entry name" value="PKD_dom_sf"/>
</dbReference>
<keyword evidence="6" id="KW-1185">Reference proteome</keyword>
<dbReference type="Proteomes" id="UP000192796">
    <property type="component" value="Unassembled WGS sequence"/>
</dbReference>
<name>A0A1V9FFQ5_9BACT</name>
<dbReference type="NCBIfam" id="NF033679">
    <property type="entry name" value="DNRLRE_dom"/>
    <property type="match status" value="1"/>
</dbReference>
<dbReference type="PANTHER" id="PTHR46182">
    <property type="entry name" value="FI19480P1"/>
    <property type="match status" value="1"/>
</dbReference>
<evidence type="ECO:0000259" key="4">
    <source>
        <dbReference type="SMART" id="SM00089"/>
    </source>
</evidence>
<dbReference type="RefSeq" id="WP_081156020.1">
    <property type="nucleotide sequence ID" value="NZ_LVYD01000124.1"/>
</dbReference>